<evidence type="ECO:0000256" key="2">
    <source>
        <dbReference type="ARBA" id="ARBA00023125"/>
    </source>
</evidence>
<dbReference type="PANTHER" id="PTHR43280">
    <property type="entry name" value="ARAC-FAMILY TRANSCRIPTIONAL REGULATOR"/>
    <property type="match status" value="1"/>
</dbReference>
<dbReference type="EMBL" id="LSRP01000080">
    <property type="protein sequence ID" value="OJF97781.1"/>
    <property type="molecule type" value="Genomic_DNA"/>
</dbReference>
<dbReference type="OrthoDB" id="9814125at2"/>
<dbReference type="SUPFAM" id="SSF51182">
    <property type="entry name" value="RmlC-like cupins"/>
    <property type="match status" value="1"/>
</dbReference>
<keyword evidence="2" id="KW-0238">DNA-binding</keyword>
<reference evidence="6 7" key="1">
    <citation type="submission" date="2016-02" db="EMBL/GenBank/DDBJ databases">
        <title>Genome sequencing of a beta-galactosidase producing bacteria Rhizobium sp. 59.</title>
        <authorList>
            <person name="Wang D."/>
            <person name="Kot W."/>
            <person name="Qin Y."/>
            <person name="Hansen L."/>
            <person name="Naqvi K."/>
            <person name="Rensing C."/>
        </authorList>
    </citation>
    <scope>NUCLEOTIDE SEQUENCE [LARGE SCALE GENOMIC DNA]</scope>
    <source>
        <strain evidence="6 7">59</strain>
    </source>
</reference>
<evidence type="ECO:0000256" key="3">
    <source>
        <dbReference type="ARBA" id="ARBA00023159"/>
    </source>
</evidence>
<proteinExistence type="predicted"/>
<dbReference type="InterPro" id="IPR018060">
    <property type="entry name" value="HTH_AraC"/>
</dbReference>
<dbReference type="GO" id="GO:0043565">
    <property type="term" value="F:sequence-specific DNA binding"/>
    <property type="evidence" value="ECO:0007669"/>
    <property type="project" value="InterPro"/>
</dbReference>
<gene>
    <name evidence="6" type="ORF">AX760_16100</name>
</gene>
<evidence type="ECO:0000259" key="5">
    <source>
        <dbReference type="PROSITE" id="PS01124"/>
    </source>
</evidence>
<dbReference type="InterPro" id="IPR011051">
    <property type="entry name" value="RmlC_Cupin_sf"/>
</dbReference>
<keyword evidence="4" id="KW-0804">Transcription</keyword>
<feature type="domain" description="HTH araC/xylS-type" evidence="5">
    <location>
        <begin position="188"/>
        <end position="286"/>
    </location>
</feature>
<dbReference type="SMART" id="SM00342">
    <property type="entry name" value="HTH_ARAC"/>
    <property type="match status" value="1"/>
</dbReference>
<evidence type="ECO:0000313" key="6">
    <source>
        <dbReference type="EMBL" id="OJF97781.1"/>
    </source>
</evidence>
<dbReference type="InterPro" id="IPR009057">
    <property type="entry name" value="Homeodomain-like_sf"/>
</dbReference>
<evidence type="ECO:0000313" key="7">
    <source>
        <dbReference type="Proteomes" id="UP000182661"/>
    </source>
</evidence>
<sequence>MPTAVPTYDLYGEKTGENMRDWLHCETIPARSRLHHWEIRLHRHESFFQILYMHAGSGDAIFGNQRHEIRAHSVITVPPGVDHGFRFSRDTDGFVVTILASRLRTPPGDRSHLGAWLALPHVTLLDVTRHEGAYVADTLMRLGAEYAAYQTGRNDLLDAYLTLALHLTARLSPASAGESMDDKGRRMERLNSLIHRHLRAHKPASFYAAELGISPTHLNRFLKSVTGLGTHDMIARKLIDEAKRELVFSFGSIKDVSESLGFVDPAYFSRLFSKQTGATPRAWRMAERAKLDSRSTD</sequence>
<dbReference type="InterPro" id="IPR020449">
    <property type="entry name" value="Tscrpt_reg_AraC-type_HTH"/>
</dbReference>
<dbReference type="InterPro" id="IPR047264">
    <property type="entry name" value="Cupin_HpaA-like_N"/>
</dbReference>
<dbReference type="CDD" id="cd06999">
    <property type="entry name" value="cupin_HpaA-like_N"/>
    <property type="match status" value="1"/>
</dbReference>
<keyword evidence="7" id="KW-1185">Reference proteome</keyword>
<comment type="caution">
    <text evidence="6">The sequence shown here is derived from an EMBL/GenBank/DDBJ whole genome shotgun (WGS) entry which is preliminary data.</text>
</comment>
<name>A0A657LT73_9HYPH</name>
<keyword evidence="1" id="KW-0805">Transcription regulation</keyword>
<protein>
    <submittedName>
        <fullName evidence="6">AraC family transcriptional regulator</fullName>
    </submittedName>
</protein>
<dbReference type="Gene3D" id="1.10.10.60">
    <property type="entry name" value="Homeodomain-like"/>
    <property type="match status" value="1"/>
</dbReference>
<dbReference type="GO" id="GO:0003700">
    <property type="term" value="F:DNA-binding transcription factor activity"/>
    <property type="evidence" value="ECO:0007669"/>
    <property type="project" value="InterPro"/>
</dbReference>
<dbReference type="Proteomes" id="UP000182661">
    <property type="component" value="Unassembled WGS sequence"/>
</dbReference>
<dbReference type="Gene3D" id="2.60.120.10">
    <property type="entry name" value="Jelly Rolls"/>
    <property type="match status" value="1"/>
</dbReference>
<dbReference type="PRINTS" id="PR00032">
    <property type="entry name" value="HTHARAC"/>
</dbReference>
<dbReference type="SUPFAM" id="SSF46689">
    <property type="entry name" value="Homeodomain-like"/>
    <property type="match status" value="1"/>
</dbReference>
<keyword evidence="3" id="KW-0010">Activator</keyword>
<evidence type="ECO:0000256" key="1">
    <source>
        <dbReference type="ARBA" id="ARBA00023015"/>
    </source>
</evidence>
<dbReference type="Pfam" id="PF12833">
    <property type="entry name" value="HTH_18"/>
    <property type="match status" value="1"/>
</dbReference>
<dbReference type="InterPro" id="IPR003313">
    <property type="entry name" value="AraC-bd"/>
</dbReference>
<organism evidence="6 7">
    <name type="scientific">Pararhizobium antarcticum</name>
    <dbReference type="NCBI Taxonomy" id="1798805"/>
    <lineage>
        <taxon>Bacteria</taxon>
        <taxon>Pseudomonadati</taxon>
        <taxon>Pseudomonadota</taxon>
        <taxon>Alphaproteobacteria</taxon>
        <taxon>Hyphomicrobiales</taxon>
        <taxon>Rhizobiaceae</taxon>
        <taxon>Rhizobium/Agrobacterium group</taxon>
        <taxon>Pararhizobium</taxon>
    </lineage>
</organism>
<dbReference type="Pfam" id="PF02311">
    <property type="entry name" value="AraC_binding"/>
    <property type="match status" value="1"/>
</dbReference>
<evidence type="ECO:0000256" key="4">
    <source>
        <dbReference type="ARBA" id="ARBA00023163"/>
    </source>
</evidence>
<accession>A0A657LT73</accession>
<dbReference type="PROSITE" id="PS01124">
    <property type="entry name" value="HTH_ARAC_FAMILY_2"/>
    <property type="match status" value="1"/>
</dbReference>
<dbReference type="RefSeq" id="WP_071832854.1">
    <property type="nucleotide sequence ID" value="NZ_LSRP01000080.1"/>
</dbReference>
<dbReference type="PANTHER" id="PTHR43280:SF32">
    <property type="entry name" value="TRANSCRIPTIONAL REGULATORY PROTEIN"/>
    <property type="match status" value="1"/>
</dbReference>
<dbReference type="AlphaFoldDB" id="A0A657LT73"/>
<dbReference type="InterPro" id="IPR014710">
    <property type="entry name" value="RmlC-like_jellyroll"/>
</dbReference>